<dbReference type="InterPro" id="IPR011006">
    <property type="entry name" value="CheY-like_superfamily"/>
</dbReference>
<dbReference type="STRING" id="417292.SAMN05421806_10448"/>
<dbReference type="EMBL" id="FNFF01000004">
    <property type="protein sequence ID" value="SDK01797.1"/>
    <property type="molecule type" value="Genomic_DNA"/>
</dbReference>
<dbReference type="GO" id="GO:0003677">
    <property type="term" value="F:DNA binding"/>
    <property type="evidence" value="ECO:0007669"/>
    <property type="project" value="UniProtKB-KW"/>
</dbReference>
<evidence type="ECO:0000259" key="3">
    <source>
        <dbReference type="PROSITE" id="PS50043"/>
    </source>
</evidence>
<proteinExistence type="predicted"/>
<organism evidence="5 6">
    <name type="scientific">Streptomyces indicus</name>
    <dbReference type="NCBI Taxonomy" id="417292"/>
    <lineage>
        <taxon>Bacteria</taxon>
        <taxon>Bacillati</taxon>
        <taxon>Actinomycetota</taxon>
        <taxon>Actinomycetes</taxon>
        <taxon>Kitasatosporales</taxon>
        <taxon>Streptomycetaceae</taxon>
        <taxon>Streptomyces</taxon>
    </lineage>
</organism>
<accession>A0A1G8YGL4</accession>
<dbReference type="GO" id="GO:0006355">
    <property type="term" value="P:regulation of DNA-templated transcription"/>
    <property type="evidence" value="ECO:0007669"/>
    <property type="project" value="InterPro"/>
</dbReference>
<dbReference type="SMART" id="SM00448">
    <property type="entry name" value="REC"/>
    <property type="match status" value="1"/>
</dbReference>
<reference evidence="5 6" key="1">
    <citation type="submission" date="2016-10" db="EMBL/GenBank/DDBJ databases">
        <authorList>
            <person name="de Groot N.N."/>
        </authorList>
    </citation>
    <scope>NUCLEOTIDE SEQUENCE [LARGE SCALE GENOMIC DNA]</scope>
    <source>
        <strain evidence="5 6">CGMCC 4.5727</strain>
    </source>
</reference>
<dbReference type="PROSITE" id="PS50043">
    <property type="entry name" value="HTH_LUXR_2"/>
    <property type="match status" value="1"/>
</dbReference>
<dbReference type="InterPro" id="IPR016032">
    <property type="entry name" value="Sig_transdc_resp-reg_C-effctor"/>
</dbReference>
<dbReference type="SMART" id="SM00421">
    <property type="entry name" value="HTH_LUXR"/>
    <property type="match status" value="1"/>
</dbReference>
<feature type="domain" description="HTH luxR-type" evidence="3">
    <location>
        <begin position="138"/>
        <end position="203"/>
    </location>
</feature>
<dbReference type="Pfam" id="PF00196">
    <property type="entry name" value="GerE"/>
    <property type="match status" value="1"/>
</dbReference>
<gene>
    <name evidence="5" type="ORF">SAMN05421806_10448</name>
</gene>
<evidence type="ECO:0000313" key="5">
    <source>
        <dbReference type="EMBL" id="SDK01797.1"/>
    </source>
</evidence>
<dbReference type="SUPFAM" id="SSF46894">
    <property type="entry name" value="C-terminal effector domain of the bipartite response regulators"/>
    <property type="match status" value="1"/>
</dbReference>
<sequence length="205" mass="22028">MIRVLLVHDTCLMRSVLAERLDREPDLEVVHTAWPGAAARARTARPDVCVADLDCSDSYGMAPLADLCEQAARAGTARPPRLVVLASTQRPGLLRRAAEAQAAGYVDKASTAAQLIRAIREVVAGKRFVDESLGFGFLRAAEMPLTQRELSVLALAARGASIAEIAGSLHLSRGTVRNYMAAITRKTGARNRVDAIRISQGEGWV</sequence>
<dbReference type="Pfam" id="PF00072">
    <property type="entry name" value="Response_reg"/>
    <property type="match status" value="1"/>
</dbReference>
<dbReference type="Gene3D" id="1.10.10.10">
    <property type="entry name" value="Winged helix-like DNA-binding domain superfamily/Winged helix DNA-binding domain"/>
    <property type="match status" value="1"/>
</dbReference>
<dbReference type="AlphaFoldDB" id="A0A1G8YGL4"/>
<dbReference type="CDD" id="cd06170">
    <property type="entry name" value="LuxR_C_like"/>
    <property type="match status" value="1"/>
</dbReference>
<dbReference type="InterPro" id="IPR039420">
    <property type="entry name" value="WalR-like"/>
</dbReference>
<keyword evidence="6" id="KW-1185">Reference proteome</keyword>
<feature type="domain" description="Response regulatory" evidence="4">
    <location>
        <begin position="3"/>
        <end position="123"/>
    </location>
</feature>
<name>A0A1G8YGL4_9ACTN</name>
<keyword evidence="2" id="KW-0597">Phosphoprotein</keyword>
<dbReference type="OrthoDB" id="9808843at2"/>
<keyword evidence="1" id="KW-0238">DNA-binding</keyword>
<dbReference type="RefSeq" id="WP_093609173.1">
    <property type="nucleotide sequence ID" value="NZ_FNFF01000004.1"/>
</dbReference>
<dbReference type="SUPFAM" id="SSF52172">
    <property type="entry name" value="CheY-like"/>
    <property type="match status" value="1"/>
</dbReference>
<dbReference type="InterPro" id="IPR036388">
    <property type="entry name" value="WH-like_DNA-bd_sf"/>
</dbReference>
<feature type="modified residue" description="4-aspartylphosphate" evidence="2">
    <location>
        <position position="52"/>
    </location>
</feature>
<dbReference type="Gene3D" id="3.40.50.2300">
    <property type="match status" value="1"/>
</dbReference>
<evidence type="ECO:0000259" key="4">
    <source>
        <dbReference type="PROSITE" id="PS50110"/>
    </source>
</evidence>
<dbReference type="PROSITE" id="PS50110">
    <property type="entry name" value="RESPONSE_REGULATORY"/>
    <property type="match status" value="1"/>
</dbReference>
<dbReference type="GO" id="GO:0000160">
    <property type="term" value="P:phosphorelay signal transduction system"/>
    <property type="evidence" value="ECO:0007669"/>
    <property type="project" value="InterPro"/>
</dbReference>
<dbReference type="PANTHER" id="PTHR43214">
    <property type="entry name" value="TWO-COMPONENT RESPONSE REGULATOR"/>
    <property type="match status" value="1"/>
</dbReference>
<dbReference type="Proteomes" id="UP000199155">
    <property type="component" value="Unassembled WGS sequence"/>
</dbReference>
<dbReference type="PANTHER" id="PTHR43214:SF42">
    <property type="entry name" value="TRANSCRIPTIONAL REGULATORY PROTEIN DESR"/>
    <property type="match status" value="1"/>
</dbReference>
<dbReference type="PRINTS" id="PR00038">
    <property type="entry name" value="HTHLUXR"/>
</dbReference>
<dbReference type="InterPro" id="IPR000792">
    <property type="entry name" value="Tscrpt_reg_LuxR_C"/>
</dbReference>
<protein>
    <submittedName>
        <fullName evidence="5">Two-component system, NarL family, response regulator DesR</fullName>
    </submittedName>
</protein>
<dbReference type="InterPro" id="IPR001789">
    <property type="entry name" value="Sig_transdc_resp-reg_receiver"/>
</dbReference>
<evidence type="ECO:0000256" key="1">
    <source>
        <dbReference type="ARBA" id="ARBA00023125"/>
    </source>
</evidence>
<evidence type="ECO:0000256" key="2">
    <source>
        <dbReference type="PROSITE-ProRule" id="PRU00169"/>
    </source>
</evidence>
<evidence type="ECO:0000313" key="6">
    <source>
        <dbReference type="Proteomes" id="UP000199155"/>
    </source>
</evidence>